<feature type="region of interest" description="Disordered" evidence="1">
    <location>
        <begin position="1"/>
        <end position="65"/>
    </location>
</feature>
<dbReference type="GO" id="GO:0005829">
    <property type="term" value="C:cytosol"/>
    <property type="evidence" value="ECO:0007669"/>
    <property type="project" value="TreeGrafter"/>
</dbReference>
<feature type="compositionally biased region" description="Polar residues" evidence="1">
    <location>
        <begin position="37"/>
        <end position="49"/>
    </location>
</feature>
<dbReference type="GO" id="GO:0034237">
    <property type="term" value="F:protein kinase A regulatory subunit binding"/>
    <property type="evidence" value="ECO:0007669"/>
    <property type="project" value="TreeGrafter"/>
</dbReference>
<feature type="domain" description="A-kinase anchor protein 7-like phosphoesterase" evidence="2">
    <location>
        <begin position="120"/>
        <end position="311"/>
    </location>
</feature>
<organism evidence="3 4">
    <name type="scientific">Synaphobranchus kaupii</name>
    <name type="common">Kaup's arrowtooth eel</name>
    <dbReference type="NCBI Taxonomy" id="118154"/>
    <lineage>
        <taxon>Eukaryota</taxon>
        <taxon>Metazoa</taxon>
        <taxon>Chordata</taxon>
        <taxon>Craniata</taxon>
        <taxon>Vertebrata</taxon>
        <taxon>Euteleostomi</taxon>
        <taxon>Actinopterygii</taxon>
        <taxon>Neopterygii</taxon>
        <taxon>Teleostei</taxon>
        <taxon>Anguilliformes</taxon>
        <taxon>Synaphobranchidae</taxon>
        <taxon>Synaphobranchus</taxon>
    </lineage>
</organism>
<protein>
    <recommendedName>
        <fullName evidence="2">A-kinase anchor protein 7-like phosphoesterase domain-containing protein</fullName>
    </recommendedName>
</protein>
<dbReference type="Pfam" id="PF10469">
    <property type="entry name" value="AKAP7_NLS"/>
    <property type="match status" value="1"/>
</dbReference>
<evidence type="ECO:0000313" key="3">
    <source>
        <dbReference type="EMBL" id="KAJ8354904.1"/>
    </source>
</evidence>
<dbReference type="SUPFAM" id="SSF55144">
    <property type="entry name" value="LigT-like"/>
    <property type="match status" value="1"/>
</dbReference>
<evidence type="ECO:0000259" key="2">
    <source>
        <dbReference type="Pfam" id="PF10469"/>
    </source>
</evidence>
<accession>A0A9Q1IVV0</accession>
<dbReference type="GO" id="GO:0010738">
    <property type="term" value="P:regulation of protein kinase A signaling"/>
    <property type="evidence" value="ECO:0007669"/>
    <property type="project" value="TreeGrafter"/>
</dbReference>
<dbReference type="PANTHER" id="PTHR15934:SF6">
    <property type="entry name" value="A-KINASE ANCHOR PROTEIN 7 ISOFORM GAMMA"/>
    <property type="match status" value="1"/>
</dbReference>
<dbReference type="OrthoDB" id="10263155at2759"/>
<dbReference type="Gene3D" id="3.90.1140.10">
    <property type="entry name" value="Cyclic phosphodiesterase"/>
    <property type="match status" value="1"/>
</dbReference>
<gene>
    <name evidence="3" type="ORF">SKAU_G00224710</name>
</gene>
<dbReference type="AlphaFoldDB" id="A0A9Q1IVV0"/>
<name>A0A9Q1IVV0_SYNKA</name>
<dbReference type="Proteomes" id="UP001152622">
    <property type="component" value="Chromosome 7"/>
</dbReference>
<proteinExistence type="predicted"/>
<dbReference type="InterPro" id="IPR009097">
    <property type="entry name" value="Cyclic_Pdiesterase"/>
</dbReference>
<reference evidence="3" key="1">
    <citation type="journal article" date="2023" name="Science">
        <title>Genome structures resolve the early diversification of teleost fishes.</title>
        <authorList>
            <person name="Parey E."/>
            <person name="Louis A."/>
            <person name="Montfort J."/>
            <person name="Bouchez O."/>
            <person name="Roques C."/>
            <person name="Iampietro C."/>
            <person name="Lluch J."/>
            <person name="Castinel A."/>
            <person name="Donnadieu C."/>
            <person name="Desvignes T."/>
            <person name="Floi Bucao C."/>
            <person name="Jouanno E."/>
            <person name="Wen M."/>
            <person name="Mejri S."/>
            <person name="Dirks R."/>
            <person name="Jansen H."/>
            <person name="Henkel C."/>
            <person name="Chen W.J."/>
            <person name="Zahm M."/>
            <person name="Cabau C."/>
            <person name="Klopp C."/>
            <person name="Thompson A.W."/>
            <person name="Robinson-Rechavi M."/>
            <person name="Braasch I."/>
            <person name="Lecointre G."/>
            <person name="Bobe J."/>
            <person name="Postlethwait J.H."/>
            <person name="Berthelot C."/>
            <person name="Roest Crollius H."/>
            <person name="Guiguen Y."/>
        </authorList>
    </citation>
    <scope>NUCLEOTIDE SEQUENCE</scope>
    <source>
        <strain evidence="3">WJC10195</strain>
    </source>
</reference>
<dbReference type="InterPro" id="IPR019510">
    <property type="entry name" value="AKAP7-like_phosphoesterase"/>
</dbReference>
<evidence type="ECO:0000256" key="1">
    <source>
        <dbReference type="SAM" id="MobiDB-lite"/>
    </source>
</evidence>
<dbReference type="InterPro" id="IPR052641">
    <property type="entry name" value="AKAP7_isoform_gamma"/>
</dbReference>
<evidence type="ECO:0000313" key="4">
    <source>
        <dbReference type="Proteomes" id="UP001152622"/>
    </source>
</evidence>
<keyword evidence="4" id="KW-1185">Reference proteome</keyword>
<sequence length="313" mass="35547">MQNNQKCLLSDTPQGQQEAGSKTEVIEKEAVEDPELSNLTDQMSVSDRGNINKEVEDDGEQDEWKESWEDEQENELLSWHHWNSSEQSSHSLVKAEIPVFTDGARSKPLEQRQRPGRWTPTHFITFRADTPTFLSGFQRLQEDMTSLLPLSAPHWVSPEKLHVTLCLLVLPGPREVRAACELLREFARNRGQRPLPLSFPPKLGHFEGRVLFLTPQPLSGIQSLNKHLQKVYSEKGWLHMDSVSPNYHLTLAKMKGNRGERVFGGGVLDTYSAAQLRAIDFGKLAVNKLYLCVSNRGKREDGFYETVCVVNLQ</sequence>
<dbReference type="EMBL" id="JAINUF010000007">
    <property type="protein sequence ID" value="KAJ8354904.1"/>
    <property type="molecule type" value="Genomic_DNA"/>
</dbReference>
<feature type="compositionally biased region" description="Polar residues" evidence="1">
    <location>
        <begin position="1"/>
        <end position="20"/>
    </location>
</feature>
<comment type="caution">
    <text evidence="3">The sequence shown here is derived from an EMBL/GenBank/DDBJ whole genome shotgun (WGS) entry which is preliminary data.</text>
</comment>
<dbReference type="PANTHER" id="PTHR15934">
    <property type="entry name" value="RNA 2',3'-CYCLIC PHOSPHODIESTERASE"/>
    <property type="match status" value="1"/>
</dbReference>